<evidence type="ECO:0000313" key="2">
    <source>
        <dbReference type="EMBL" id="GFK95998.1"/>
    </source>
</evidence>
<feature type="compositionally biased region" description="Pro residues" evidence="1">
    <location>
        <begin position="84"/>
        <end position="95"/>
    </location>
</feature>
<comment type="caution">
    <text evidence="2">The sequence shown here is derived from an EMBL/GenBank/DDBJ whole genome shotgun (WGS) entry which is preliminary data.</text>
</comment>
<evidence type="ECO:0000256" key="1">
    <source>
        <dbReference type="SAM" id="MobiDB-lite"/>
    </source>
</evidence>
<proteinExistence type="predicted"/>
<sequence>MIEHRITLTDSELRAEATQDNLGVLALNIDPDQLDWLLKARPEFKTCLPGAAPVPEEFLTIVQPDWRVPGRWTGRRSSARPSPAEAPPPPNFRRK</sequence>
<protein>
    <submittedName>
        <fullName evidence="2">Uncharacterized protein</fullName>
    </submittedName>
</protein>
<accession>A0A6V8M0L1</accession>
<dbReference type="RefSeq" id="WP_173087136.1">
    <property type="nucleotide sequence ID" value="NZ_BLTE01000028.1"/>
</dbReference>
<dbReference type="AlphaFoldDB" id="A0A6V8M0L1"/>
<name>A0A6V8M0L1_9BACT</name>
<keyword evidence="3" id="KW-1185">Reference proteome</keyword>
<reference evidence="2 3" key="2">
    <citation type="submission" date="2020-05" db="EMBL/GenBank/DDBJ databases">
        <title>Draft genome sequence of Desulfovibrio sp. strainFSS-1.</title>
        <authorList>
            <person name="Shimoshige H."/>
            <person name="Kobayashi H."/>
            <person name="Maekawa T."/>
        </authorList>
    </citation>
    <scope>NUCLEOTIDE SEQUENCE [LARGE SCALE GENOMIC DNA]</scope>
    <source>
        <strain evidence="2 3">SIID29052-01</strain>
    </source>
</reference>
<evidence type="ECO:0000313" key="3">
    <source>
        <dbReference type="Proteomes" id="UP000494245"/>
    </source>
</evidence>
<gene>
    <name evidence="2" type="ORF">NNJEOMEG_03872</name>
</gene>
<reference evidence="2 3" key="1">
    <citation type="submission" date="2020-04" db="EMBL/GenBank/DDBJ databases">
        <authorList>
            <consortium name="Desulfovibrio sp. FSS-1 genome sequencing consortium"/>
            <person name="Shimoshige H."/>
            <person name="Kobayashi H."/>
            <person name="Maekawa T."/>
        </authorList>
    </citation>
    <scope>NUCLEOTIDE SEQUENCE [LARGE SCALE GENOMIC DNA]</scope>
    <source>
        <strain evidence="2 3">SIID29052-01</strain>
    </source>
</reference>
<dbReference type="EMBL" id="BLTE01000028">
    <property type="protein sequence ID" value="GFK95998.1"/>
    <property type="molecule type" value="Genomic_DNA"/>
</dbReference>
<feature type="region of interest" description="Disordered" evidence="1">
    <location>
        <begin position="69"/>
        <end position="95"/>
    </location>
</feature>
<dbReference type="Proteomes" id="UP000494245">
    <property type="component" value="Unassembled WGS sequence"/>
</dbReference>
<organism evidence="2 3">
    <name type="scientific">Fundidesulfovibrio magnetotacticus</name>
    <dbReference type="NCBI Taxonomy" id="2730080"/>
    <lineage>
        <taxon>Bacteria</taxon>
        <taxon>Pseudomonadati</taxon>
        <taxon>Thermodesulfobacteriota</taxon>
        <taxon>Desulfovibrionia</taxon>
        <taxon>Desulfovibrionales</taxon>
        <taxon>Desulfovibrionaceae</taxon>
        <taxon>Fundidesulfovibrio</taxon>
    </lineage>
</organism>